<dbReference type="AlphaFoldDB" id="A0A175WCR4"/>
<dbReference type="Proteomes" id="UP000078237">
    <property type="component" value="Unassembled WGS sequence"/>
</dbReference>
<reference evidence="1 2" key="1">
    <citation type="journal article" date="2016" name="Genome Announc.">
        <title>Genome Sequence of Madurella mycetomatis mm55, Isolated from a Human Mycetoma Case in Sudan.</title>
        <authorList>
            <person name="Smit S."/>
            <person name="Derks M.F."/>
            <person name="Bervoets S."/>
            <person name="Fahal A."/>
            <person name="van Leeuwen W."/>
            <person name="van Belkum A."/>
            <person name="van de Sande W.W."/>
        </authorList>
    </citation>
    <scope>NUCLEOTIDE SEQUENCE [LARGE SCALE GENOMIC DNA]</scope>
    <source>
        <strain evidence="2">mm55</strain>
    </source>
</reference>
<dbReference type="EMBL" id="LCTW02000038">
    <property type="protein sequence ID" value="KXX81281.1"/>
    <property type="molecule type" value="Genomic_DNA"/>
</dbReference>
<evidence type="ECO:0000313" key="2">
    <source>
        <dbReference type="Proteomes" id="UP000078237"/>
    </source>
</evidence>
<gene>
    <name evidence="1" type="ORF">MMYC01_201945</name>
</gene>
<keyword evidence="2" id="KW-1185">Reference proteome</keyword>
<name>A0A175WCR4_9PEZI</name>
<organism evidence="1 2">
    <name type="scientific">Madurella mycetomatis</name>
    <dbReference type="NCBI Taxonomy" id="100816"/>
    <lineage>
        <taxon>Eukaryota</taxon>
        <taxon>Fungi</taxon>
        <taxon>Dikarya</taxon>
        <taxon>Ascomycota</taxon>
        <taxon>Pezizomycotina</taxon>
        <taxon>Sordariomycetes</taxon>
        <taxon>Sordariomycetidae</taxon>
        <taxon>Sordariales</taxon>
        <taxon>Sordariales incertae sedis</taxon>
        <taxon>Madurella</taxon>
    </lineage>
</organism>
<dbReference type="OrthoDB" id="4752794at2759"/>
<accession>A0A175WCR4</accession>
<proteinExistence type="predicted"/>
<evidence type="ECO:0000313" key="1">
    <source>
        <dbReference type="EMBL" id="KXX81281.1"/>
    </source>
</evidence>
<dbReference type="VEuPathDB" id="FungiDB:MMYC01_201945"/>
<protein>
    <submittedName>
        <fullName evidence="1">Uncharacterized protein</fullName>
    </submittedName>
</protein>
<sequence>MDLTHEARKNLAKELAYHLSWEFWMTDHAIAAQAALTKIYPKGVIPDEPTAVTGSKIWTELRSWWKKYFKERSMDTVAVGISQNGKHIVIAANIKKRTEQGIRKPAKGAFNKNEFGLHDGRHDEAIREAFATFPHTRGCIISVLMPKDQPESKEQNAHLHAEMQIVNFMRKSGLKIGVVGISKVACADCKGILDSCGIDHVYNENGHLTFPEGPTEGQSFENWGDPFSQNFGTIERRQIEHATV</sequence>
<comment type="caution">
    <text evidence="1">The sequence shown here is derived from an EMBL/GenBank/DDBJ whole genome shotgun (WGS) entry which is preliminary data.</text>
</comment>